<dbReference type="InterPro" id="IPR001969">
    <property type="entry name" value="Aspartic_peptidase_AS"/>
</dbReference>
<organism evidence="2">
    <name type="scientific">Pseudomonas marincola</name>
    <dbReference type="NCBI Taxonomy" id="437900"/>
    <lineage>
        <taxon>Bacteria</taxon>
        <taxon>Pseudomonadati</taxon>
        <taxon>Pseudomonadota</taxon>
        <taxon>Gammaproteobacteria</taxon>
        <taxon>Pseudomonadales</taxon>
        <taxon>Pseudomonadaceae</taxon>
        <taxon>Pseudomonas</taxon>
    </lineage>
</organism>
<feature type="signal peptide" evidence="1">
    <location>
        <begin position="1"/>
        <end position="21"/>
    </location>
</feature>
<evidence type="ECO:0000256" key="1">
    <source>
        <dbReference type="SAM" id="SignalP"/>
    </source>
</evidence>
<feature type="chain" id="PRO_5024914575" evidence="1">
    <location>
        <begin position="22"/>
        <end position="215"/>
    </location>
</feature>
<dbReference type="InterPro" id="IPR034122">
    <property type="entry name" value="Retropepsin-like_bacterial"/>
</dbReference>
<keyword evidence="1" id="KW-0732">Signal</keyword>
<sequence>MQRVKLIGAAFLLISSCWANAATQVQVVGLFPGAAVINVNGQRKMVKVGQTGPGGVVVLKADSKGAVLRVDGVERDYGLSREYSNGFVAPEKQQLSVAKGLGGHYWISGSVNGQSMPFLVDTGATSIALNDAQARRLGIDYRVEGRPLQISTASGNVRGWKVTLNSVKVGTIEVLGVEAVVLEGSSPAEALLGMSFLSRVGWRVEQDVLVLEAKH</sequence>
<dbReference type="AlphaFoldDB" id="A0A653E3V6"/>
<keyword evidence="2" id="KW-0378">Hydrolase</keyword>
<dbReference type="Pfam" id="PF13975">
    <property type="entry name" value="gag-asp_proteas"/>
    <property type="match status" value="1"/>
</dbReference>
<keyword evidence="2" id="KW-0645">Protease</keyword>
<protein>
    <submittedName>
        <fullName evidence="2">Aspartyl protease</fullName>
    </submittedName>
</protein>
<dbReference type="PROSITE" id="PS51257">
    <property type="entry name" value="PROKAR_LIPOPROTEIN"/>
    <property type="match status" value="1"/>
</dbReference>
<dbReference type="PROSITE" id="PS00141">
    <property type="entry name" value="ASP_PROTEASE"/>
    <property type="match status" value="1"/>
</dbReference>
<dbReference type="CDD" id="cd05483">
    <property type="entry name" value="retropepsin_like_bacteria"/>
    <property type="match status" value="1"/>
</dbReference>
<dbReference type="InterPro" id="IPR021109">
    <property type="entry name" value="Peptidase_aspartic_dom_sf"/>
</dbReference>
<reference evidence="2" key="1">
    <citation type="submission" date="2019-02" db="EMBL/GenBank/DDBJ databases">
        <authorList>
            <consortium name="Genoscope - CEA"/>
            <person name="William W."/>
        </authorList>
    </citation>
    <scope>NUCLEOTIDE SEQUENCE [LARGE SCALE GENOMIC DNA]</scope>
    <source>
        <strain evidence="2">YSy11</strain>
    </source>
</reference>
<dbReference type="GO" id="GO:0006508">
    <property type="term" value="P:proteolysis"/>
    <property type="evidence" value="ECO:0007669"/>
    <property type="project" value="UniProtKB-KW"/>
</dbReference>
<dbReference type="GO" id="GO:0004190">
    <property type="term" value="F:aspartic-type endopeptidase activity"/>
    <property type="evidence" value="ECO:0007669"/>
    <property type="project" value="InterPro"/>
</dbReference>
<dbReference type="EMBL" id="LR215729">
    <property type="protein sequence ID" value="VEV97409.1"/>
    <property type="molecule type" value="Genomic_DNA"/>
</dbReference>
<name>A0A653E3V6_9PSED</name>
<dbReference type="Gene3D" id="2.40.70.10">
    <property type="entry name" value="Acid Proteases"/>
    <property type="match status" value="1"/>
</dbReference>
<accession>A0A653E3V6</accession>
<dbReference type="NCBIfam" id="TIGR02281">
    <property type="entry name" value="clan_AA_DTGA"/>
    <property type="match status" value="1"/>
</dbReference>
<gene>
    <name evidence="2" type="ORF">PMYSY11_2364</name>
</gene>
<proteinExistence type="predicted"/>
<dbReference type="RefSeq" id="WP_150548339.1">
    <property type="nucleotide sequence ID" value="NZ_LR215729.2"/>
</dbReference>
<dbReference type="InterPro" id="IPR011969">
    <property type="entry name" value="Clan_AA_Asp_peptidase_C"/>
</dbReference>
<evidence type="ECO:0000313" key="2">
    <source>
        <dbReference type="EMBL" id="VEV97409.1"/>
    </source>
</evidence>
<dbReference type="SUPFAM" id="SSF50630">
    <property type="entry name" value="Acid proteases"/>
    <property type="match status" value="1"/>
</dbReference>